<feature type="domain" description="Protein kinase" evidence="3">
    <location>
        <begin position="58"/>
        <end position="349"/>
    </location>
</feature>
<proteinExistence type="predicted"/>
<dbReference type="Proteomes" id="UP000054248">
    <property type="component" value="Unassembled WGS sequence"/>
</dbReference>
<evidence type="ECO:0000256" key="1">
    <source>
        <dbReference type="PROSITE-ProRule" id="PRU00339"/>
    </source>
</evidence>
<reference evidence="4 5" key="1">
    <citation type="submission" date="2014-04" db="EMBL/GenBank/DDBJ databases">
        <authorList>
            <consortium name="DOE Joint Genome Institute"/>
            <person name="Kuo A."/>
            <person name="Girlanda M."/>
            <person name="Perotto S."/>
            <person name="Kohler A."/>
            <person name="Nagy L.G."/>
            <person name="Floudas D."/>
            <person name="Copeland A."/>
            <person name="Barry K.W."/>
            <person name="Cichocki N."/>
            <person name="Veneault-Fourrey C."/>
            <person name="LaButti K."/>
            <person name="Lindquist E.A."/>
            <person name="Lipzen A."/>
            <person name="Lundell T."/>
            <person name="Morin E."/>
            <person name="Murat C."/>
            <person name="Sun H."/>
            <person name="Tunlid A."/>
            <person name="Henrissat B."/>
            <person name="Grigoriev I.V."/>
            <person name="Hibbett D.S."/>
            <person name="Martin F."/>
            <person name="Nordberg H.P."/>
            <person name="Cantor M.N."/>
            <person name="Hua S.X."/>
        </authorList>
    </citation>
    <scope>NUCLEOTIDE SEQUENCE [LARGE SCALE GENOMIC DNA]</scope>
    <source>
        <strain evidence="4 5">MUT 4182</strain>
    </source>
</reference>
<name>A0A0C3QAV7_9AGAM</name>
<dbReference type="InterPro" id="IPR008271">
    <property type="entry name" value="Ser/Thr_kinase_AS"/>
</dbReference>
<feature type="compositionally biased region" description="Polar residues" evidence="2">
    <location>
        <begin position="693"/>
        <end position="702"/>
    </location>
</feature>
<dbReference type="PROSITE" id="PS00108">
    <property type="entry name" value="PROTEIN_KINASE_ST"/>
    <property type="match status" value="1"/>
</dbReference>
<gene>
    <name evidence="4" type="ORF">M407DRAFT_28326</name>
</gene>
<dbReference type="Gene3D" id="1.10.510.10">
    <property type="entry name" value="Transferase(Phosphotransferase) domain 1"/>
    <property type="match status" value="1"/>
</dbReference>
<feature type="repeat" description="TPR" evidence="1">
    <location>
        <begin position="362"/>
        <end position="395"/>
    </location>
</feature>
<dbReference type="EMBL" id="KN823118">
    <property type="protein sequence ID" value="KIO22111.1"/>
    <property type="molecule type" value="Genomic_DNA"/>
</dbReference>
<dbReference type="OrthoDB" id="5979581at2759"/>
<feature type="repeat" description="TPR" evidence="1">
    <location>
        <begin position="602"/>
        <end position="635"/>
    </location>
</feature>
<dbReference type="PANTHER" id="PTHR44329">
    <property type="entry name" value="SERINE/THREONINE-PROTEIN KINASE TNNI3K-RELATED"/>
    <property type="match status" value="1"/>
</dbReference>
<evidence type="ECO:0000313" key="5">
    <source>
        <dbReference type="Proteomes" id="UP000054248"/>
    </source>
</evidence>
<dbReference type="SUPFAM" id="SSF56112">
    <property type="entry name" value="Protein kinase-like (PK-like)"/>
    <property type="match status" value="1"/>
</dbReference>
<dbReference type="InterPro" id="IPR019734">
    <property type="entry name" value="TPR_rpt"/>
</dbReference>
<dbReference type="Pfam" id="PF13176">
    <property type="entry name" value="TPR_7"/>
    <property type="match status" value="1"/>
</dbReference>
<keyword evidence="1" id="KW-0802">TPR repeat</keyword>
<sequence length="724" mass="80728">MRRFASKLLAIGGITDEGYDWSAYQDTIKLIPKTSSARERLDDPGVSRFRIHPRNIKFTSTDSHGSGGGADVTQAKFRRTFWGIEQLVAVKKLRTINELIHEVEVLAALSHKNIVKVIGFVEDLEKEIAWLVLSWESNGNISDFLAKADWKIPERVSLIQDTFEAIRYLHTCQPPICHGDLKSRNILVNSSYRAILTDFGSARAVIESEDGVIDDDDGHQMPEGATTAQAGRPIHITAAGNQLNLTGPAWSLSWASPEVVNGKRPSLSSDIWAAGWVSWELMTNKTPFPEVEPSGDITMMVIQARVPSSHEEAQLAPIVALCSLMTDCWAFNPRARPDISRCCNELNWMSSGPPSGPRAASVRLLLQMGQVQCKQTSYDEAASLYQQALSLATSEGNQTGAATALMFLGDVYRFRSNHGQAEELYIQAQEIYTRIGHDLGRANTLDGLGHLYRSQSKYIQAKYSFTQAQEIYSHIGDDLARASTFTQLGDVNRLQSEYSQAEASFISAERIYSRLGDNRGLAKVLRGLGEVYLLQSKYADAEEAFTRAQQTYTRIGDDQGRANTFYELGRTRRYQSRYPEAEELYTRAQAIYANVGCVQGQGNTLFALGDLYLFQCKYTQAEEWFSRAQEIYTNDCHVLGRANAIYAMGLVRHNQERSIEAATYYVEARNLYTQLGRSDMSERVSRWLADVSPDQNSSTTSPHVPVASDISSTNLPGETISQNF</sequence>
<reference evidence="5" key="2">
    <citation type="submission" date="2015-01" db="EMBL/GenBank/DDBJ databases">
        <title>Evolutionary Origins and Diversification of the Mycorrhizal Mutualists.</title>
        <authorList>
            <consortium name="DOE Joint Genome Institute"/>
            <consortium name="Mycorrhizal Genomics Consortium"/>
            <person name="Kohler A."/>
            <person name="Kuo A."/>
            <person name="Nagy L.G."/>
            <person name="Floudas D."/>
            <person name="Copeland A."/>
            <person name="Barry K.W."/>
            <person name="Cichocki N."/>
            <person name="Veneault-Fourrey C."/>
            <person name="LaButti K."/>
            <person name="Lindquist E.A."/>
            <person name="Lipzen A."/>
            <person name="Lundell T."/>
            <person name="Morin E."/>
            <person name="Murat C."/>
            <person name="Riley R."/>
            <person name="Ohm R."/>
            <person name="Sun H."/>
            <person name="Tunlid A."/>
            <person name="Henrissat B."/>
            <person name="Grigoriev I.V."/>
            <person name="Hibbett D.S."/>
            <person name="Martin F."/>
        </authorList>
    </citation>
    <scope>NUCLEOTIDE SEQUENCE [LARGE SCALE GENOMIC DNA]</scope>
    <source>
        <strain evidence="5">MUT 4182</strain>
    </source>
</reference>
<dbReference type="PROSITE" id="PS50011">
    <property type="entry name" value="PROTEIN_KINASE_DOM"/>
    <property type="match status" value="1"/>
</dbReference>
<dbReference type="Pfam" id="PF00069">
    <property type="entry name" value="Pkinase"/>
    <property type="match status" value="1"/>
</dbReference>
<dbReference type="InterPro" id="IPR051681">
    <property type="entry name" value="Ser/Thr_Kinases-Pseudokinases"/>
</dbReference>
<organism evidence="4 5">
    <name type="scientific">Tulasnella calospora MUT 4182</name>
    <dbReference type="NCBI Taxonomy" id="1051891"/>
    <lineage>
        <taxon>Eukaryota</taxon>
        <taxon>Fungi</taxon>
        <taxon>Dikarya</taxon>
        <taxon>Basidiomycota</taxon>
        <taxon>Agaricomycotina</taxon>
        <taxon>Agaricomycetes</taxon>
        <taxon>Cantharellales</taxon>
        <taxon>Tulasnellaceae</taxon>
        <taxon>Tulasnella</taxon>
    </lineage>
</organism>
<evidence type="ECO:0000313" key="4">
    <source>
        <dbReference type="EMBL" id="KIO22111.1"/>
    </source>
</evidence>
<dbReference type="GO" id="GO:0004674">
    <property type="term" value="F:protein serine/threonine kinase activity"/>
    <property type="evidence" value="ECO:0007669"/>
    <property type="project" value="TreeGrafter"/>
</dbReference>
<dbReference type="STRING" id="1051891.A0A0C3QAV7"/>
<dbReference type="Pfam" id="PF13424">
    <property type="entry name" value="TPR_12"/>
    <property type="match status" value="2"/>
</dbReference>
<keyword evidence="5" id="KW-1185">Reference proteome</keyword>
<dbReference type="SMART" id="SM00220">
    <property type="entry name" value="S_TKc"/>
    <property type="match status" value="1"/>
</dbReference>
<accession>A0A0C3QAV7</accession>
<feature type="region of interest" description="Disordered" evidence="2">
    <location>
        <begin position="691"/>
        <end position="724"/>
    </location>
</feature>
<evidence type="ECO:0000259" key="3">
    <source>
        <dbReference type="PROSITE" id="PS50011"/>
    </source>
</evidence>
<dbReference type="InterPro" id="IPR011990">
    <property type="entry name" value="TPR-like_helical_dom_sf"/>
</dbReference>
<dbReference type="PROSITE" id="PS50005">
    <property type="entry name" value="TPR"/>
    <property type="match status" value="3"/>
</dbReference>
<dbReference type="AlphaFoldDB" id="A0A0C3QAV7"/>
<dbReference type="SMART" id="SM00028">
    <property type="entry name" value="TPR"/>
    <property type="match status" value="8"/>
</dbReference>
<dbReference type="SUPFAM" id="SSF48452">
    <property type="entry name" value="TPR-like"/>
    <property type="match status" value="2"/>
</dbReference>
<protein>
    <recommendedName>
        <fullName evidence="3">Protein kinase domain-containing protein</fullName>
    </recommendedName>
</protein>
<evidence type="ECO:0000256" key="2">
    <source>
        <dbReference type="SAM" id="MobiDB-lite"/>
    </source>
</evidence>
<feature type="repeat" description="TPR" evidence="1">
    <location>
        <begin position="522"/>
        <end position="555"/>
    </location>
</feature>
<dbReference type="GO" id="GO:0005524">
    <property type="term" value="F:ATP binding"/>
    <property type="evidence" value="ECO:0007669"/>
    <property type="project" value="InterPro"/>
</dbReference>
<dbReference type="InterPro" id="IPR000719">
    <property type="entry name" value="Prot_kinase_dom"/>
</dbReference>
<feature type="compositionally biased region" description="Polar residues" evidence="2">
    <location>
        <begin position="709"/>
        <end position="724"/>
    </location>
</feature>
<dbReference type="Gene3D" id="1.25.40.10">
    <property type="entry name" value="Tetratricopeptide repeat domain"/>
    <property type="match status" value="2"/>
</dbReference>
<dbReference type="InterPro" id="IPR011009">
    <property type="entry name" value="Kinase-like_dom_sf"/>
</dbReference>
<dbReference type="HOGENOM" id="CLU_000288_7_37_1"/>